<keyword evidence="4" id="KW-1185">Reference proteome</keyword>
<dbReference type="AlphaFoldDB" id="A0A5R9GRC7"/>
<keyword evidence="2" id="KW-0732">Signal</keyword>
<evidence type="ECO:0000313" key="3">
    <source>
        <dbReference type="EMBL" id="TLS67615.1"/>
    </source>
</evidence>
<evidence type="ECO:0000256" key="1">
    <source>
        <dbReference type="SAM" id="MobiDB-lite"/>
    </source>
</evidence>
<reference evidence="3 4" key="1">
    <citation type="journal article" date="2019" name="Appl. Environ. Microbiol.">
        <title>Environmental Evidence and Genomic Insight of Iron-oxidizing Bacteria Preference Towards More Corrosion Resistant Stainless Steel at Higher Salinities.</title>
        <authorList>
            <person name="Garrison C.E."/>
            <person name="Price K.A."/>
            <person name="Field E.K."/>
        </authorList>
    </citation>
    <scope>NUCLEOTIDE SEQUENCE [LARGE SCALE GENOMIC DNA]</scope>
    <source>
        <strain evidence="3 4">P3</strain>
    </source>
</reference>
<sequence>MHRGSGPAAAYTPLLLLVVLLTSAQCTSAQTSAARDTEADLPQSAGTSERNSDVADAPSPVWQPQLAAATPMPVPLQPVVIINNSWHAPALTPDLAREARIQQQRERARTVRMAERAFYFGIDADNNALK</sequence>
<proteinExistence type="predicted"/>
<evidence type="ECO:0000313" key="4">
    <source>
        <dbReference type="Proteomes" id="UP000306585"/>
    </source>
</evidence>
<name>A0A5R9GRC7_9PROT</name>
<feature type="signal peptide" evidence="2">
    <location>
        <begin position="1"/>
        <end position="24"/>
    </location>
</feature>
<feature type="region of interest" description="Disordered" evidence="1">
    <location>
        <begin position="29"/>
        <end position="65"/>
    </location>
</feature>
<dbReference type="RefSeq" id="WP_138239048.1">
    <property type="nucleotide sequence ID" value="NZ_VBRY01000005.1"/>
</dbReference>
<dbReference type="Proteomes" id="UP000306585">
    <property type="component" value="Unassembled WGS sequence"/>
</dbReference>
<protein>
    <submittedName>
        <fullName evidence="3">Uncharacterized protein</fullName>
    </submittedName>
</protein>
<dbReference type="EMBL" id="VBRY01000005">
    <property type="protein sequence ID" value="TLS67615.1"/>
    <property type="molecule type" value="Genomic_DNA"/>
</dbReference>
<feature type="chain" id="PRO_5024307020" evidence="2">
    <location>
        <begin position="25"/>
        <end position="130"/>
    </location>
</feature>
<accession>A0A5R9GRC7</accession>
<organism evidence="3 4">
    <name type="scientific">Mariprofundus erugo</name>
    <dbReference type="NCBI Taxonomy" id="2528639"/>
    <lineage>
        <taxon>Bacteria</taxon>
        <taxon>Pseudomonadati</taxon>
        <taxon>Pseudomonadota</taxon>
        <taxon>Candidatius Mariprofundia</taxon>
        <taxon>Mariprofundales</taxon>
        <taxon>Mariprofundaceae</taxon>
        <taxon>Mariprofundus</taxon>
    </lineage>
</organism>
<comment type="caution">
    <text evidence="3">The sequence shown here is derived from an EMBL/GenBank/DDBJ whole genome shotgun (WGS) entry which is preliminary data.</text>
</comment>
<gene>
    <name evidence="3" type="ORF">FEF65_06800</name>
</gene>
<evidence type="ECO:0000256" key="2">
    <source>
        <dbReference type="SAM" id="SignalP"/>
    </source>
</evidence>